<dbReference type="Proteomes" id="UP000001351">
    <property type="component" value="Chromosome"/>
</dbReference>
<dbReference type="Proteomes" id="UP000032702">
    <property type="component" value="Unassembled WGS sequence"/>
</dbReference>
<dbReference type="AlphaFoldDB" id="Q08UR0"/>
<feature type="region of interest" description="Disordered" evidence="1">
    <location>
        <begin position="169"/>
        <end position="239"/>
    </location>
</feature>
<evidence type="ECO:0000313" key="5">
    <source>
        <dbReference type="Proteomes" id="UP000032702"/>
    </source>
</evidence>
<dbReference type="KEGG" id="sur:STAUR_3031"/>
<feature type="region of interest" description="Disordered" evidence="1">
    <location>
        <begin position="61"/>
        <end position="101"/>
    </location>
</feature>
<keyword evidence="4" id="KW-1185">Reference proteome</keyword>
<sequence>MRPASFHHRTYVFLSGGLRRPRPTHHQPMRKTAMTRKLIGLVASVALMGSSVAMAGDTWKKGDQAAGHSQDSIGAVGRDQGSSLSKDTGLDATGGSGLSTTSQQLTGRVVKSDNKTVWVEHAGAIVSLKIDKSTQFTDTSLKRAKDIKQGDEIRASFEVKDTDNIAKSIGMAQSGTGGSGEVQFPAEGTNALPPAPLDDGTGSGTGGSPLTPPDVSQQGTGSDLGTDIGVNQGNRNGNY</sequence>
<dbReference type="HOGENOM" id="CLU_1160532_0_0_7"/>
<feature type="compositionally biased region" description="Polar residues" evidence="1">
    <location>
        <begin position="215"/>
        <end position="239"/>
    </location>
</feature>
<dbReference type="EMBL" id="CP002271">
    <property type="protein sequence ID" value="ADO70823.1"/>
    <property type="molecule type" value="Genomic_DNA"/>
</dbReference>
<evidence type="ECO:0000313" key="4">
    <source>
        <dbReference type="Proteomes" id="UP000001351"/>
    </source>
</evidence>
<dbReference type="EMBL" id="AAMD01000126">
    <property type="protein sequence ID" value="EAU64225.1"/>
    <property type="molecule type" value="Genomic_DNA"/>
</dbReference>
<reference evidence="2 4" key="2">
    <citation type="journal article" date="2011" name="Mol. Biol. Evol.">
        <title>Comparative genomic analysis of fruiting body formation in Myxococcales.</title>
        <authorList>
            <person name="Huntley S."/>
            <person name="Hamann N."/>
            <person name="Wegener-Feldbrugge S."/>
            <person name="Treuner-Lange A."/>
            <person name="Kube M."/>
            <person name="Reinhardt R."/>
            <person name="Klages S."/>
            <person name="Muller R."/>
            <person name="Ronning C.M."/>
            <person name="Nierman W.C."/>
            <person name="Sogaard-Andersen L."/>
        </authorList>
    </citation>
    <scope>NUCLEOTIDE SEQUENCE [LARGE SCALE GENOMIC DNA]</scope>
    <source>
        <strain evidence="2 4">DW4/3-1</strain>
    </source>
</reference>
<protein>
    <recommendedName>
        <fullName evidence="6">DUF5666 domain-containing protein</fullName>
    </recommendedName>
</protein>
<evidence type="ECO:0000256" key="1">
    <source>
        <dbReference type="SAM" id="MobiDB-lite"/>
    </source>
</evidence>
<accession>Q08UR0</accession>
<evidence type="ECO:0008006" key="6">
    <source>
        <dbReference type="Google" id="ProtNLM"/>
    </source>
</evidence>
<evidence type="ECO:0000313" key="3">
    <source>
        <dbReference type="EMBL" id="EAU64225.1"/>
    </source>
</evidence>
<dbReference type="OrthoDB" id="5520959at2"/>
<dbReference type="eggNOG" id="ENOG5031D1X">
    <property type="taxonomic scope" value="Bacteria"/>
</dbReference>
<dbReference type="STRING" id="378806.STAUR_3031"/>
<organism evidence="3 5">
    <name type="scientific">Stigmatella aurantiaca (strain DW4/3-1)</name>
    <dbReference type="NCBI Taxonomy" id="378806"/>
    <lineage>
        <taxon>Bacteria</taxon>
        <taxon>Pseudomonadati</taxon>
        <taxon>Myxococcota</taxon>
        <taxon>Myxococcia</taxon>
        <taxon>Myxococcales</taxon>
        <taxon>Cystobacterineae</taxon>
        <taxon>Archangiaceae</taxon>
        <taxon>Stigmatella</taxon>
    </lineage>
</organism>
<evidence type="ECO:0000313" key="2">
    <source>
        <dbReference type="EMBL" id="ADO70823.1"/>
    </source>
</evidence>
<reference evidence="3 5" key="1">
    <citation type="submission" date="2006-04" db="EMBL/GenBank/DDBJ databases">
        <authorList>
            <person name="Nierman W.C."/>
        </authorList>
    </citation>
    <scope>NUCLEOTIDE SEQUENCE [LARGE SCALE GENOMIC DNA]</scope>
    <source>
        <strain evidence="3 5">DW4/3-1</strain>
    </source>
</reference>
<proteinExistence type="predicted"/>
<gene>
    <name evidence="2" type="ordered locus">STAUR_3031</name>
    <name evidence="3" type="ORF">STIAU_4349</name>
</gene>
<name>Q08UR0_STIAD</name>